<dbReference type="GO" id="GO:0008236">
    <property type="term" value="F:serine-type peptidase activity"/>
    <property type="evidence" value="ECO:0007669"/>
    <property type="project" value="UniProtKB-KW"/>
</dbReference>
<comment type="similarity">
    <text evidence="1 5">Belongs to the peptidase S41A family.</text>
</comment>
<accession>A0A523QJI8</accession>
<evidence type="ECO:0000259" key="6">
    <source>
        <dbReference type="PROSITE" id="PS50106"/>
    </source>
</evidence>
<evidence type="ECO:0000313" key="8">
    <source>
        <dbReference type="Proteomes" id="UP000320781"/>
    </source>
</evidence>
<dbReference type="GO" id="GO:0004175">
    <property type="term" value="F:endopeptidase activity"/>
    <property type="evidence" value="ECO:0007669"/>
    <property type="project" value="TreeGrafter"/>
</dbReference>
<comment type="caution">
    <text evidence="7">The sequence shown here is derived from an EMBL/GenBank/DDBJ whole genome shotgun (WGS) entry which is preliminary data.</text>
</comment>
<evidence type="ECO:0000313" key="7">
    <source>
        <dbReference type="EMBL" id="TES85833.1"/>
    </source>
</evidence>
<dbReference type="Pfam" id="PF22694">
    <property type="entry name" value="CtpB_N-like"/>
    <property type="match status" value="1"/>
</dbReference>
<dbReference type="SUPFAM" id="SSF50156">
    <property type="entry name" value="PDZ domain-like"/>
    <property type="match status" value="1"/>
</dbReference>
<dbReference type="InterPro" id="IPR001478">
    <property type="entry name" value="PDZ"/>
</dbReference>
<dbReference type="SMART" id="SM00245">
    <property type="entry name" value="TSPc"/>
    <property type="match status" value="1"/>
</dbReference>
<keyword evidence="4 5" id="KW-0720">Serine protease</keyword>
<dbReference type="InterPro" id="IPR055210">
    <property type="entry name" value="CtpA/B_N"/>
</dbReference>
<dbReference type="PANTHER" id="PTHR32060:SF30">
    <property type="entry name" value="CARBOXY-TERMINAL PROCESSING PROTEASE CTPA"/>
    <property type="match status" value="1"/>
</dbReference>
<reference evidence="7 8" key="1">
    <citation type="submission" date="2019-03" db="EMBL/GenBank/DDBJ databases">
        <title>Metabolic potential of uncultured bacteria and archaea associated with petroleum seepage in deep-sea sediments.</title>
        <authorList>
            <person name="Dong X."/>
            <person name="Hubert C."/>
        </authorList>
    </citation>
    <scope>NUCLEOTIDE SEQUENCE [LARGE SCALE GENOMIC DNA]</scope>
    <source>
        <strain evidence="7">E44_bin92</strain>
    </source>
</reference>
<evidence type="ECO:0000256" key="2">
    <source>
        <dbReference type="ARBA" id="ARBA00022670"/>
    </source>
</evidence>
<dbReference type="SUPFAM" id="SSF52096">
    <property type="entry name" value="ClpP/crotonase"/>
    <property type="match status" value="1"/>
</dbReference>
<dbReference type="NCBIfam" id="TIGR00225">
    <property type="entry name" value="prc"/>
    <property type="match status" value="1"/>
</dbReference>
<dbReference type="CDD" id="cd07560">
    <property type="entry name" value="Peptidase_S41_CPP"/>
    <property type="match status" value="1"/>
</dbReference>
<dbReference type="GO" id="GO:0006508">
    <property type="term" value="P:proteolysis"/>
    <property type="evidence" value="ECO:0007669"/>
    <property type="project" value="UniProtKB-KW"/>
</dbReference>
<dbReference type="InterPro" id="IPR041489">
    <property type="entry name" value="PDZ_6"/>
</dbReference>
<dbReference type="InterPro" id="IPR036034">
    <property type="entry name" value="PDZ_sf"/>
</dbReference>
<dbReference type="Gene3D" id="3.90.226.10">
    <property type="entry name" value="2-enoyl-CoA Hydratase, Chain A, domain 1"/>
    <property type="match status" value="1"/>
</dbReference>
<dbReference type="GO" id="GO:0030288">
    <property type="term" value="C:outer membrane-bounded periplasmic space"/>
    <property type="evidence" value="ECO:0007669"/>
    <property type="project" value="TreeGrafter"/>
</dbReference>
<dbReference type="FunFam" id="2.30.42.10:FF:000063">
    <property type="entry name" value="Peptidase, S41 family"/>
    <property type="match status" value="1"/>
</dbReference>
<dbReference type="Gene3D" id="2.30.42.10">
    <property type="match status" value="1"/>
</dbReference>
<dbReference type="SMART" id="SM00228">
    <property type="entry name" value="PDZ"/>
    <property type="match status" value="1"/>
</dbReference>
<dbReference type="Pfam" id="PF17820">
    <property type="entry name" value="PDZ_6"/>
    <property type="match status" value="1"/>
</dbReference>
<dbReference type="InterPro" id="IPR005151">
    <property type="entry name" value="Tail-specific_protease"/>
</dbReference>
<organism evidence="7 8">
    <name type="scientific">Aerophobetes bacterium</name>
    <dbReference type="NCBI Taxonomy" id="2030807"/>
    <lineage>
        <taxon>Bacteria</taxon>
        <taxon>Candidatus Aerophobota</taxon>
    </lineage>
</organism>
<dbReference type="AlphaFoldDB" id="A0A523QJI8"/>
<name>A0A523QJI8_UNCAE</name>
<evidence type="ECO:0000256" key="4">
    <source>
        <dbReference type="ARBA" id="ARBA00022825"/>
    </source>
</evidence>
<gene>
    <name evidence="7" type="ORF">E3J95_03535</name>
</gene>
<proteinExistence type="inferred from homology"/>
<evidence type="ECO:0000256" key="1">
    <source>
        <dbReference type="ARBA" id="ARBA00009179"/>
    </source>
</evidence>
<evidence type="ECO:0000256" key="3">
    <source>
        <dbReference type="ARBA" id="ARBA00022801"/>
    </source>
</evidence>
<dbReference type="InterPro" id="IPR004447">
    <property type="entry name" value="Peptidase_S41A"/>
</dbReference>
<keyword evidence="3 5" id="KW-0378">Hydrolase</keyword>
<dbReference type="Gene3D" id="3.30.750.44">
    <property type="match status" value="1"/>
</dbReference>
<dbReference type="CDD" id="cd06782">
    <property type="entry name" value="cpPDZ_CPP-like"/>
    <property type="match status" value="1"/>
</dbReference>
<protein>
    <submittedName>
        <fullName evidence="7">S41 family peptidase</fullName>
    </submittedName>
</protein>
<dbReference type="PROSITE" id="PS50106">
    <property type="entry name" value="PDZ"/>
    <property type="match status" value="1"/>
</dbReference>
<dbReference type="InterPro" id="IPR029045">
    <property type="entry name" value="ClpP/crotonase-like_dom_sf"/>
</dbReference>
<sequence length="442" mass="48736">MNKKRWLAIGAALGLIMGGFLLVGAQTPEGLLMPLQPLLETYEIIQTRYIEKVDPSKLVEGAVKGMVESLGDPYSSWIDSAEHERREMIQQGRLGGLGVRIATRDAFPTILHVLEGTPAEKAGLKAGDQISVVDGRSTRETSLEEVANRLRGKVGTRVKLTIQREEKPLEFTLTRAIIREFTIKKEKLDEEVGYLHIVDFQSGNTAKNVKEALHEFRQEKIVALILDLRDNGGGLLTQAVEVTDEFLNSGKIVSVEGRDPAGSQVYHAQAGEALPDIPLAVLINEGSASASEIVAGAIKDHGRGLLVGTDSFGKGTVQETFPLPNGGAVTMTIARYYLPSGETIKETGIVPDITVEAFQPTEKQNEALAGLQESNTIESFLGDHPHWERENLRPLIQKLNQEGIDADEELVRRLLREKDRDEENDFLNDLQLLRAWEVLKAR</sequence>
<dbReference type="Pfam" id="PF03572">
    <property type="entry name" value="Peptidase_S41"/>
    <property type="match status" value="1"/>
</dbReference>
<dbReference type="Proteomes" id="UP000320781">
    <property type="component" value="Unassembled WGS sequence"/>
</dbReference>
<dbReference type="GO" id="GO:0007165">
    <property type="term" value="P:signal transduction"/>
    <property type="evidence" value="ECO:0007669"/>
    <property type="project" value="TreeGrafter"/>
</dbReference>
<dbReference type="EMBL" id="SOKU01000165">
    <property type="protein sequence ID" value="TES85833.1"/>
    <property type="molecule type" value="Genomic_DNA"/>
</dbReference>
<keyword evidence="2 5" id="KW-0645">Protease</keyword>
<feature type="domain" description="PDZ" evidence="6">
    <location>
        <begin position="86"/>
        <end position="151"/>
    </location>
</feature>
<evidence type="ECO:0000256" key="5">
    <source>
        <dbReference type="RuleBase" id="RU004404"/>
    </source>
</evidence>
<dbReference type="PANTHER" id="PTHR32060">
    <property type="entry name" value="TAIL-SPECIFIC PROTEASE"/>
    <property type="match status" value="1"/>
</dbReference>